<protein>
    <recommendedName>
        <fullName evidence="3">BRCT domain-containing protein</fullName>
    </recommendedName>
</protein>
<feature type="domain" description="BRCT" evidence="3">
    <location>
        <begin position="506"/>
        <end position="592"/>
    </location>
</feature>
<dbReference type="PANTHER" id="PTHR13561:SF20">
    <property type="entry name" value="DNA TOPOISOMERASE 2-BINDING PROTEIN 1"/>
    <property type="match status" value="1"/>
</dbReference>
<dbReference type="CDD" id="cd17731">
    <property type="entry name" value="BRCT_TopBP1_rpt2_like"/>
    <property type="match status" value="1"/>
</dbReference>
<dbReference type="InterPro" id="IPR001357">
    <property type="entry name" value="BRCT_dom"/>
</dbReference>
<feature type="domain" description="BRCT" evidence="3">
    <location>
        <begin position="598"/>
        <end position="693"/>
    </location>
</feature>
<dbReference type="InterPro" id="IPR049936">
    <property type="entry name" value="TopBP1_BRCT_8"/>
</dbReference>
<dbReference type="PROSITE" id="PS50172">
    <property type="entry name" value="BRCT"/>
    <property type="match status" value="7"/>
</dbReference>
<evidence type="ECO:0000256" key="2">
    <source>
        <dbReference type="SAM" id="MobiDB-lite"/>
    </source>
</evidence>
<dbReference type="OrthoDB" id="251770at2759"/>
<feature type="domain" description="BRCT" evidence="3">
    <location>
        <begin position="1312"/>
        <end position="1408"/>
    </location>
</feature>
<evidence type="ECO:0000259" key="3">
    <source>
        <dbReference type="PROSITE" id="PS50172"/>
    </source>
</evidence>
<dbReference type="FunFam" id="3.40.50.10190:FF:000010">
    <property type="entry name" value="DNA topoisomerase II binding protein 1"/>
    <property type="match status" value="1"/>
</dbReference>
<dbReference type="Pfam" id="PF16770">
    <property type="entry name" value="RTT107_BRCT_5"/>
    <property type="match status" value="1"/>
</dbReference>
<dbReference type="CDD" id="cd17728">
    <property type="entry name" value="BRCT_TopBP1_rpt8"/>
    <property type="match status" value="1"/>
</dbReference>
<feature type="region of interest" description="Disordered" evidence="2">
    <location>
        <begin position="703"/>
        <end position="726"/>
    </location>
</feature>
<proteinExistence type="predicted"/>
<feature type="compositionally biased region" description="Basic and acidic residues" evidence="2">
    <location>
        <begin position="711"/>
        <end position="726"/>
    </location>
</feature>
<dbReference type="EMBL" id="HACA01021553">
    <property type="protein sequence ID" value="CDW38914.1"/>
    <property type="molecule type" value="Transcribed_RNA"/>
</dbReference>
<dbReference type="Pfam" id="PF00533">
    <property type="entry name" value="BRCT"/>
    <property type="match status" value="2"/>
</dbReference>
<dbReference type="GO" id="GO:0007095">
    <property type="term" value="P:mitotic G2 DNA damage checkpoint signaling"/>
    <property type="evidence" value="ECO:0007669"/>
    <property type="project" value="TreeGrafter"/>
</dbReference>
<dbReference type="InterPro" id="IPR059215">
    <property type="entry name" value="BRCT2_TopBP1-like"/>
</dbReference>
<dbReference type="CDD" id="cd17738">
    <property type="entry name" value="BRCT_TopBP1_rpt7"/>
    <property type="match status" value="1"/>
</dbReference>
<accession>A0A0K2UKZ4</accession>
<dbReference type="SUPFAM" id="SSF52113">
    <property type="entry name" value="BRCT domain"/>
    <property type="match status" value="8"/>
</dbReference>
<organism evidence="4">
    <name type="scientific">Lepeophtheirus salmonis</name>
    <name type="common">Salmon louse</name>
    <name type="synonym">Caligus salmonis</name>
    <dbReference type="NCBI Taxonomy" id="72036"/>
    <lineage>
        <taxon>Eukaryota</taxon>
        <taxon>Metazoa</taxon>
        <taxon>Ecdysozoa</taxon>
        <taxon>Arthropoda</taxon>
        <taxon>Crustacea</taxon>
        <taxon>Multicrustacea</taxon>
        <taxon>Hexanauplia</taxon>
        <taxon>Copepoda</taxon>
        <taxon>Siphonostomatoida</taxon>
        <taxon>Caligidae</taxon>
        <taxon>Lepeophtheirus</taxon>
    </lineage>
</organism>
<feature type="domain" description="BRCT" evidence="3">
    <location>
        <begin position="358"/>
        <end position="446"/>
    </location>
</feature>
<dbReference type="GO" id="GO:0006270">
    <property type="term" value="P:DNA replication initiation"/>
    <property type="evidence" value="ECO:0007669"/>
    <property type="project" value="TreeGrafter"/>
</dbReference>
<feature type="domain" description="BRCT" evidence="3">
    <location>
        <begin position="102"/>
        <end position="175"/>
    </location>
</feature>
<evidence type="ECO:0000256" key="1">
    <source>
        <dbReference type="ARBA" id="ARBA00022737"/>
    </source>
</evidence>
<dbReference type="GO" id="GO:0033314">
    <property type="term" value="P:mitotic DNA replication checkpoint signaling"/>
    <property type="evidence" value="ECO:0007669"/>
    <property type="project" value="TreeGrafter"/>
</dbReference>
<dbReference type="SMART" id="SM00292">
    <property type="entry name" value="BRCT"/>
    <property type="match status" value="8"/>
</dbReference>
<evidence type="ECO:0000313" key="4">
    <source>
        <dbReference type="EMBL" id="CDW38914.1"/>
    </source>
</evidence>
<dbReference type="Gene3D" id="3.40.50.10190">
    <property type="entry name" value="BRCT domain"/>
    <property type="match status" value="9"/>
</dbReference>
<dbReference type="Pfam" id="PF12738">
    <property type="entry name" value="PTCB-BRCT"/>
    <property type="match status" value="3"/>
</dbReference>
<dbReference type="InterPro" id="IPR036420">
    <property type="entry name" value="BRCT_dom_sf"/>
</dbReference>
<feature type="domain" description="BRCT" evidence="3">
    <location>
        <begin position="941"/>
        <end position="1034"/>
    </location>
</feature>
<name>A0A0K2UKZ4_LEPSM</name>
<dbReference type="PANTHER" id="PTHR13561">
    <property type="entry name" value="DNA REPLICATION REGULATOR DPB11-RELATED"/>
    <property type="match status" value="1"/>
</dbReference>
<keyword evidence="1" id="KW-0677">Repeat</keyword>
<feature type="domain" description="BRCT" evidence="3">
    <location>
        <begin position="195"/>
        <end position="284"/>
    </location>
</feature>
<reference evidence="4" key="1">
    <citation type="submission" date="2014-05" db="EMBL/GenBank/DDBJ databases">
        <authorList>
            <person name="Chronopoulou M."/>
        </authorList>
    </citation>
    <scope>NUCLEOTIDE SEQUENCE</scope>
    <source>
        <tissue evidence="4">Whole organism</tissue>
    </source>
</reference>
<sequence>MCEEEVVVIRFVLPPGKNETSCTEDLAFAFDQTQEVGLNPTWIHHNQVLDLRYSKMDVFVMDPFDGEVFEDVKNSKATLVGPRCLLTCLQKKEPIPELPYPMFTAAMKGLVVTSTGFIKEKKGELIGLIERMSGVYSSTFHDGVTHLVAAVVHSPKYSVAVEKEIPIMTEEWVLQVWKKSQIDNVAAVDRQFTRYACPALMGLGITVSQMSVKDKEVIKKTIESHGGIYLKSLDMHTTNVLIIPTPEGEKYTYAKKWKIPTLNSNWIFDSIEKGHCLSLDDYKVEKRNVSTPTKENISQLKDVSLCSTILAPNGDETLGGDKVNETLEASSSTPLMTKSVNPSTESWLLNLDLTRVKKAGLFLDGCRIYLSGFNEAQVEHLIKVFQFAGAKRMSQLSPSVTHMIIKSFAKTKHLKELNLDPHQVTIQWVIESMYLGCLASEMNFAPPKMPFLPLPFAKENNTPTNLESVTQLDSDILAQYSKKQNLIETPNPVVSQAKTDEEDYSQLTKFLTNKTLALVGLDQEIEQELSEWIEEEGGERVTRRHRDIINYLVLPVYGCSDHHFKAKYEVNHLWLSECFDKGGFVEIEYFFKPYDIDINMKPLDGVVIGITGFASQERQFLCSITEALGGIAQETFARKEKEDVKKSTHLVCLNPSGNKYEAALRWKLPVVSKDWIMTCTAKMTWVSEKTFLIGESEVFSPDKPLPEDVNDISHEKKSLKKDEDTNKSGCDFKCDSEASRGLSPCLSTSKALNKNLMINRKKCDSQSDNQSSPCFESRFHKRKRCDYDDGVNQNSNFEKADTSYRLQGSFLEEEDSSRQSNSFLKRGFCNTVSNRRSTQNETTNTIEEEPDDIDKSVRKKHRNSDWTNCMKDFDDSQNIRIQHEAALDALQAKGIPMLERVGRSFDNLMEGKMNKLGKSWKQTGKRVKLIRDEDSIDRSVSHKLPFRGIKVFFAKKCYEFIDDISKAVYVLGGSISPEYDEENVTHVVFSSDEGNNSAQELKQAMRDEKIIISPDWVLACKQENRLLDHSKYSYSTNSKILTQSEITNSLTISKANKKLKESKSEEKSLYLSQEIAKMNEIIKAGTSNANGRKINNPIKMTLSSTECTPERTSLGGLPNKDSTEFDSQALGSQIQWVDPKESKEQMKLAEKLNVQDCESHVNAMSFQSIETSDNKNAMNTRPEKNESSHTYRFMISGYPEDLKTAFGKLVDSVNESKISFSNMNGYDATATHVIAPKLPRSEKMLCSIASGKMFLHNSYFENCMSQQKIIIPVDKYEWGHPDNLFLSKLDESCLERQLATASYRWRIKIGDKRKGAFEGIVAIIHTTPKRREAFQRLIEFGGGRVITPSPPYLDPEDATHCLAEPSKVPKSKIDYSSLASRGIAVVNPLFINEYIINDPPPPVENYLIEEFKPLWEERL</sequence>